<organism evidence="1 2">
    <name type="scientific">Loigolactobacillus zhaoyuanensis</name>
    <dbReference type="NCBI Taxonomy" id="2486017"/>
    <lineage>
        <taxon>Bacteria</taxon>
        <taxon>Bacillati</taxon>
        <taxon>Bacillota</taxon>
        <taxon>Bacilli</taxon>
        <taxon>Lactobacillales</taxon>
        <taxon>Lactobacillaceae</taxon>
        <taxon>Loigolactobacillus</taxon>
    </lineage>
</organism>
<proteinExistence type="predicted"/>
<keyword evidence="2" id="KW-1185">Reference proteome</keyword>
<evidence type="ECO:0000313" key="1">
    <source>
        <dbReference type="EMBL" id="MFL2030426.1"/>
    </source>
</evidence>
<dbReference type="EMBL" id="JBGQPK010000104">
    <property type="protein sequence ID" value="MFL2030426.1"/>
    <property type="molecule type" value="Genomic_DNA"/>
</dbReference>
<name>A0ABW8UFY0_9LACO</name>
<accession>A0ABW8UFY0</accession>
<reference evidence="1 2" key="1">
    <citation type="submission" date="2024-08" db="EMBL/GenBank/DDBJ databases">
        <authorList>
            <person name="Arias E."/>
        </authorList>
    </citation>
    <scope>NUCLEOTIDE SEQUENCE [LARGE SCALE GENOMIC DNA]</scope>
    <source>
        <strain evidence="1 2">FAM 25317</strain>
    </source>
</reference>
<dbReference type="Proteomes" id="UP001625389">
    <property type="component" value="Unassembled WGS sequence"/>
</dbReference>
<sequence length="144" mass="16705">MNESNIQKRYLQCVTFMITKLKMFDQGFRDYEGRYLNIMETHEATPAELVELKANFKRSLINFGGLVDRFQELEAPGIYQQQHQHLICIYRDYAAAICDMIDAFNVTDYAVCHLKQGSGHAQRTQSLTQVKQLLTEEYQLSDAV</sequence>
<comment type="caution">
    <text evidence="1">The sequence shown here is derived from an EMBL/GenBank/DDBJ whole genome shotgun (WGS) entry which is preliminary data.</text>
</comment>
<evidence type="ECO:0000313" key="2">
    <source>
        <dbReference type="Proteomes" id="UP001625389"/>
    </source>
</evidence>
<protein>
    <recommendedName>
        <fullName evidence="3">LXG domain-containing protein</fullName>
    </recommendedName>
</protein>
<evidence type="ECO:0008006" key="3">
    <source>
        <dbReference type="Google" id="ProtNLM"/>
    </source>
</evidence>
<gene>
    <name evidence="1" type="ORF">ACEN34_12580</name>
</gene>
<dbReference type="RefSeq" id="WP_407137803.1">
    <property type="nucleotide sequence ID" value="NZ_JBGQPK010000104.1"/>
</dbReference>